<keyword evidence="2" id="KW-1185">Reference proteome</keyword>
<name>A0AAV1WV44_LUPLU</name>
<dbReference type="AlphaFoldDB" id="A0AAV1WV44"/>
<gene>
    <name evidence="1" type="ORF">LLUT_LOCUS13687</name>
</gene>
<dbReference type="Proteomes" id="UP001497480">
    <property type="component" value="Unassembled WGS sequence"/>
</dbReference>
<evidence type="ECO:0000313" key="1">
    <source>
        <dbReference type="EMBL" id="CAL0312627.1"/>
    </source>
</evidence>
<reference evidence="1 2" key="1">
    <citation type="submission" date="2024-03" db="EMBL/GenBank/DDBJ databases">
        <authorList>
            <person name="Martinez-Hernandez J."/>
        </authorList>
    </citation>
    <scope>NUCLEOTIDE SEQUENCE [LARGE SCALE GENOMIC DNA]</scope>
</reference>
<accession>A0AAV1WV44</accession>
<protein>
    <submittedName>
        <fullName evidence="1">Uncharacterized protein</fullName>
    </submittedName>
</protein>
<sequence>MNVISKGCNITIIIKHQLYFLYFINFNNYMVGMQESISKNKVIKWQKSDNPSRPVSFTWIL</sequence>
<evidence type="ECO:0000313" key="2">
    <source>
        <dbReference type="Proteomes" id="UP001497480"/>
    </source>
</evidence>
<comment type="caution">
    <text evidence="1">The sequence shown here is derived from an EMBL/GenBank/DDBJ whole genome shotgun (WGS) entry which is preliminary data.</text>
</comment>
<dbReference type="EMBL" id="CAXHTB010000009">
    <property type="protein sequence ID" value="CAL0312627.1"/>
    <property type="molecule type" value="Genomic_DNA"/>
</dbReference>
<organism evidence="1 2">
    <name type="scientific">Lupinus luteus</name>
    <name type="common">European yellow lupine</name>
    <dbReference type="NCBI Taxonomy" id="3873"/>
    <lineage>
        <taxon>Eukaryota</taxon>
        <taxon>Viridiplantae</taxon>
        <taxon>Streptophyta</taxon>
        <taxon>Embryophyta</taxon>
        <taxon>Tracheophyta</taxon>
        <taxon>Spermatophyta</taxon>
        <taxon>Magnoliopsida</taxon>
        <taxon>eudicotyledons</taxon>
        <taxon>Gunneridae</taxon>
        <taxon>Pentapetalae</taxon>
        <taxon>rosids</taxon>
        <taxon>fabids</taxon>
        <taxon>Fabales</taxon>
        <taxon>Fabaceae</taxon>
        <taxon>Papilionoideae</taxon>
        <taxon>50 kb inversion clade</taxon>
        <taxon>genistoids sensu lato</taxon>
        <taxon>core genistoids</taxon>
        <taxon>Genisteae</taxon>
        <taxon>Lupinus</taxon>
    </lineage>
</organism>
<proteinExistence type="predicted"/>